<dbReference type="PIRSF" id="PIRSF027081">
    <property type="entry name" value="RNase_P/MRP_p29_subunit"/>
    <property type="match status" value="1"/>
</dbReference>
<sequence length="234" mass="26113">MADSSMPFPQTLLQRAHSPETAASHYTDRTHRPLLIRASSPTPSARATRRKALAERKEKARKRNTSKPRPLSVSQKRKLGLNEIPKGQQKYAIYEPLHDLWLGYMREILGLPSSADTQSKGKVYVTPASAGQMLASADMHGAKLKVVRSRCVSRVGVEGIVVRDTRFTFEVVTRGNVAKSLPKEHTVFGFEIPVRGGAEGVGKPLRFEIMGEQFQTRAPDRANKKFRLHYQPGL</sequence>
<comment type="subcellular location">
    <subcellularLocation>
        <location evidence="1">Nucleus</location>
    </subcellularLocation>
</comment>
<feature type="region of interest" description="Disordered" evidence="4">
    <location>
        <begin position="1"/>
        <end position="75"/>
    </location>
</feature>
<evidence type="ECO:0000313" key="5">
    <source>
        <dbReference type="EMBL" id="KAJ4334329.1"/>
    </source>
</evidence>
<accession>A0A9W8WW71</accession>
<dbReference type="OrthoDB" id="124041at2759"/>
<dbReference type="GO" id="GO:0006364">
    <property type="term" value="P:rRNA processing"/>
    <property type="evidence" value="ECO:0007669"/>
    <property type="project" value="TreeGrafter"/>
</dbReference>
<dbReference type="InterPro" id="IPR002730">
    <property type="entry name" value="Rpp29/RNP1"/>
</dbReference>
<dbReference type="GO" id="GO:0000172">
    <property type="term" value="C:ribonuclease MRP complex"/>
    <property type="evidence" value="ECO:0007669"/>
    <property type="project" value="InterPro"/>
</dbReference>
<evidence type="ECO:0000313" key="6">
    <source>
        <dbReference type="Proteomes" id="UP001140562"/>
    </source>
</evidence>
<name>A0A9W8WW71_9PLEO</name>
<dbReference type="SMART" id="SM00538">
    <property type="entry name" value="POP4"/>
    <property type="match status" value="1"/>
</dbReference>
<keyword evidence="6" id="KW-1185">Reference proteome</keyword>
<dbReference type="Proteomes" id="UP001140562">
    <property type="component" value="Unassembled WGS sequence"/>
</dbReference>
<dbReference type="InterPro" id="IPR023534">
    <property type="entry name" value="Rof/RNase_P-like"/>
</dbReference>
<keyword evidence="3" id="KW-0539">Nucleus</keyword>
<dbReference type="InterPro" id="IPR016848">
    <property type="entry name" value="RNase_P/MRP_Rpp29-subunit"/>
</dbReference>
<dbReference type="AlphaFoldDB" id="A0A9W8WW71"/>
<dbReference type="GO" id="GO:0033204">
    <property type="term" value="F:ribonuclease P RNA binding"/>
    <property type="evidence" value="ECO:0007669"/>
    <property type="project" value="InterPro"/>
</dbReference>
<reference evidence="5" key="1">
    <citation type="submission" date="2022-10" db="EMBL/GenBank/DDBJ databases">
        <title>Tapping the CABI collections for fungal endophytes: first genome assemblies for Collariella, Neodidymelliopsis, Ascochyta clinopodiicola, Didymella pomorum, Didymosphaeria variabile, Neocosmospora piperis and Neocucurbitaria cava.</title>
        <authorList>
            <person name="Hill R."/>
        </authorList>
    </citation>
    <scope>NUCLEOTIDE SEQUENCE</scope>
    <source>
        <strain evidence="5">IMI 360193</strain>
    </source>
</reference>
<dbReference type="GO" id="GO:0005634">
    <property type="term" value="C:nucleus"/>
    <property type="evidence" value="ECO:0007669"/>
    <property type="project" value="UniProtKB-SubCell"/>
</dbReference>
<protein>
    <recommendedName>
        <fullName evidence="3">Ribonuclease P protein subunit</fullName>
    </recommendedName>
</protein>
<dbReference type="PANTHER" id="PTHR13348:SF0">
    <property type="entry name" value="RIBONUCLEASE P PROTEIN SUBUNIT P29"/>
    <property type="match status" value="1"/>
</dbReference>
<organism evidence="5 6">
    <name type="scientific">Didymella glomerata</name>
    <dbReference type="NCBI Taxonomy" id="749621"/>
    <lineage>
        <taxon>Eukaryota</taxon>
        <taxon>Fungi</taxon>
        <taxon>Dikarya</taxon>
        <taxon>Ascomycota</taxon>
        <taxon>Pezizomycotina</taxon>
        <taxon>Dothideomycetes</taxon>
        <taxon>Pleosporomycetidae</taxon>
        <taxon>Pleosporales</taxon>
        <taxon>Pleosporineae</taxon>
        <taxon>Didymellaceae</taxon>
        <taxon>Didymella</taxon>
    </lineage>
</organism>
<dbReference type="Gene3D" id="2.30.30.210">
    <property type="entry name" value="Ribonuclease P/MRP, subunit p29"/>
    <property type="match status" value="1"/>
</dbReference>
<comment type="similarity">
    <text evidence="2">Belongs to the eukaryotic/archaeal RNase P protein component 1 family.</text>
</comment>
<proteinExistence type="inferred from homology"/>
<dbReference type="Pfam" id="PF01868">
    <property type="entry name" value="RNase_P-MRP_p29"/>
    <property type="match status" value="1"/>
</dbReference>
<evidence type="ECO:0000256" key="3">
    <source>
        <dbReference type="PIRNR" id="PIRNR027081"/>
    </source>
</evidence>
<dbReference type="SUPFAM" id="SSF101744">
    <property type="entry name" value="Rof/RNase P subunit-like"/>
    <property type="match status" value="1"/>
</dbReference>
<dbReference type="EMBL" id="JAPEUV010000079">
    <property type="protein sequence ID" value="KAJ4334329.1"/>
    <property type="molecule type" value="Genomic_DNA"/>
</dbReference>
<gene>
    <name evidence="5" type="ORF">N0V87_006981</name>
</gene>
<dbReference type="PANTHER" id="PTHR13348">
    <property type="entry name" value="RIBONUCLEASE P SUBUNIT P29"/>
    <property type="match status" value="1"/>
</dbReference>
<evidence type="ECO:0000256" key="2">
    <source>
        <dbReference type="ARBA" id="ARBA00006181"/>
    </source>
</evidence>
<dbReference type="GO" id="GO:0001682">
    <property type="term" value="P:tRNA 5'-leader removal"/>
    <property type="evidence" value="ECO:0007669"/>
    <property type="project" value="InterPro"/>
</dbReference>
<evidence type="ECO:0000256" key="1">
    <source>
        <dbReference type="ARBA" id="ARBA00004123"/>
    </source>
</evidence>
<comment type="caution">
    <text evidence="5">The sequence shown here is derived from an EMBL/GenBank/DDBJ whole genome shotgun (WGS) entry which is preliminary data.</text>
</comment>
<dbReference type="GO" id="GO:0030677">
    <property type="term" value="C:ribonuclease P complex"/>
    <property type="evidence" value="ECO:0007669"/>
    <property type="project" value="InterPro"/>
</dbReference>
<evidence type="ECO:0000256" key="4">
    <source>
        <dbReference type="SAM" id="MobiDB-lite"/>
    </source>
</evidence>
<dbReference type="InterPro" id="IPR036980">
    <property type="entry name" value="RNase_P/MRP_Rpp29_sf"/>
</dbReference>
<keyword evidence="3" id="KW-0819">tRNA processing</keyword>